<comment type="caution">
    <text evidence="2">The sequence shown here is derived from an EMBL/GenBank/DDBJ whole genome shotgun (WGS) entry which is preliminary data.</text>
</comment>
<keyword evidence="3" id="KW-1185">Reference proteome</keyword>
<feature type="region of interest" description="Disordered" evidence="1">
    <location>
        <begin position="64"/>
        <end position="118"/>
    </location>
</feature>
<feature type="compositionally biased region" description="Basic and acidic residues" evidence="1">
    <location>
        <begin position="92"/>
        <end position="101"/>
    </location>
</feature>
<evidence type="ECO:0000313" key="3">
    <source>
        <dbReference type="Proteomes" id="UP000591131"/>
    </source>
</evidence>
<dbReference type="AlphaFoldDB" id="A0A7J6LLX0"/>
<dbReference type="OrthoDB" id="443558at2759"/>
<accession>A0A7J6LLX0</accession>
<feature type="region of interest" description="Disordered" evidence="1">
    <location>
        <begin position="291"/>
        <end position="312"/>
    </location>
</feature>
<organism evidence="2 3">
    <name type="scientific">Perkinsus chesapeaki</name>
    <name type="common">Clam parasite</name>
    <name type="synonym">Perkinsus andrewsi</name>
    <dbReference type="NCBI Taxonomy" id="330153"/>
    <lineage>
        <taxon>Eukaryota</taxon>
        <taxon>Sar</taxon>
        <taxon>Alveolata</taxon>
        <taxon>Perkinsozoa</taxon>
        <taxon>Perkinsea</taxon>
        <taxon>Perkinsida</taxon>
        <taxon>Perkinsidae</taxon>
        <taxon>Perkinsus</taxon>
    </lineage>
</organism>
<dbReference type="EMBL" id="JAAPAO010000421">
    <property type="protein sequence ID" value="KAF4660227.1"/>
    <property type="molecule type" value="Genomic_DNA"/>
</dbReference>
<name>A0A7J6LLX0_PERCH</name>
<evidence type="ECO:0000256" key="1">
    <source>
        <dbReference type="SAM" id="MobiDB-lite"/>
    </source>
</evidence>
<proteinExistence type="predicted"/>
<reference evidence="2 3" key="1">
    <citation type="submission" date="2020-04" db="EMBL/GenBank/DDBJ databases">
        <title>Perkinsus chesapeaki whole genome sequence.</title>
        <authorList>
            <person name="Bogema D.R."/>
        </authorList>
    </citation>
    <scope>NUCLEOTIDE SEQUENCE [LARGE SCALE GENOMIC DNA]</scope>
    <source>
        <strain evidence="2">ATCC PRA-425</strain>
    </source>
</reference>
<sequence length="423" mass="48683">MSFKKETSRAANEAVEALNNYRRLIQEDCANLHRDKVELKRSKKEHYDLLKVSVIRQKAIERAKKPKNRPPWTYADAPGYRIGTDPQVNSEPSKDYIKNPDRMGIYSTKGVPPPHERRRSMPLIKEFSYTAKGNEGGYFDPKIGRLSDLFDTASSKKEKQTKTESLSRPPWSSQPFTLDYFDKEMAKESLRSRDELKGMRFAQLAISPDRTHDYSMPDFIAGDGETKSFWRRPDRKSDHGNECLRRVQYWQRHHLRSGIAYWKKVDREYNKRLKERKQLVEQLRKAAYAQSGREVGSDSCEESPENCPVDLTGSSSARSITLRIALREENDIWKTYTVVCDEDGTVGGIIDELVERLGMPAEKPSILTSPSQRRVLMAAGDRRQWGGGDLCRDLVSSVKEGDNLYLIEKLTAPYQLPYLIHVK</sequence>
<gene>
    <name evidence="2" type="ORF">FOL47_007256</name>
</gene>
<evidence type="ECO:0000313" key="2">
    <source>
        <dbReference type="EMBL" id="KAF4660227.1"/>
    </source>
</evidence>
<protein>
    <submittedName>
        <fullName evidence="2">Uncharacterized protein</fullName>
    </submittedName>
</protein>
<dbReference type="Proteomes" id="UP000591131">
    <property type="component" value="Unassembled WGS sequence"/>
</dbReference>